<dbReference type="Pfam" id="PF13672">
    <property type="entry name" value="PP2C_2"/>
    <property type="match status" value="1"/>
</dbReference>
<proteinExistence type="predicted"/>
<dbReference type="Proteomes" id="UP001139365">
    <property type="component" value="Unassembled WGS sequence"/>
</dbReference>
<gene>
    <name evidence="2" type="ORF">MR241_03330</name>
</gene>
<reference evidence="2 3" key="1">
    <citation type="submission" date="2022-03" db="EMBL/GenBank/DDBJ databases">
        <title>Metagenome-assembled genomes from swine fecal metagenomes.</title>
        <authorList>
            <person name="Holman D.B."/>
            <person name="Kommadath A."/>
        </authorList>
    </citation>
    <scope>NUCLEOTIDE SEQUENCE [LARGE SCALE GENOMIC DNA]</scope>
    <source>
        <strain evidence="2">SUG147</strain>
    </source>
</reference>
<dbReference type="PANTHER" id="PTHR13832:SF827">
    <property type="entry name" value="PROTEIN PHOSPHATASE 1L"/>
    <property type="match status" value="1"/>
</dbReference>
<evidence type="ECO:0000313" key="2">
    <source>
        <dbReference type="EMBL" id="MCI5755311.1"/>
    </source>
</evidence>
<dbReference type="SMART" id="SM00332">
    <property type="entry name" value="PP2Cc"/>
    <property type="match status" value="1"/>
</dbReference>
<dbReference type="PANTHER" id="PTHR13832">
    <property type="entry name" value="PROTEIN PHOSPHATASE 2C"/>
    <property type="match status" value="1"/>
</dbReference>
<comment type="caution">
    <text evidence="2">The sequence shown here is derived from an EMBL/GenBank/DDBJ whole genome shotgun (WGS) entry which is preliminary data.</text>
</comment>
<dbReference type="InterPro" id="IPR001932">
    <property type="entry name" value="PPM-type_phosphatase-like_dom"/>
</dbReference>
<dbReference type="GO" id="GO:0004722">
    <property type="term" value="F:protein serine/threonine phosphatase activity"/>
    <property type="evidence" value="ECO:0007669"/>
    <property type="project" value="InterPro"/>
</dbReference>
<dbReference type="Gene3D" id="3.60.40.10">
    <property type="entry name" value="PPM-type phosphatase domain"/>
    <property type="match status" value="1"/>
</dbReference>
<dbReference type="EMBL" id="JALEMU010000053">
    <property type="protein sequence ID" value="MCI5755311.1"/>
    <property type="molecule type" value="Genomic_DNA"/>
</dbReference>
<accession>A0AAE3JZK3</accession>
<dbReference type="InterPro" id="IPR015655">
    <property type="entry name" value="PP2C"/>
</dbReference>
<dbReference type="AlphaFoldDB" id="A0AAE3JZK3"/>
<evidence type="ECO:0000313" key="3">
    <source>
        <dbReference type="Proteomes" id="UP001139365"/>
    </source>
</evidence>
<dbReference type="SMART" id="SM00331">
    <property type="entry name" value="PP2C_SIG"/>
    <property type="match status" value="1"/>
</dbReference>
<dbReference type="InterPro" id="IPR036457">
    <property type="entry name" value="PPM-type-like_dom_sf"/>
</dbReference>
<feature type="domain" description="PPM-type phosphatase" evidence="1">
    <location>
        <begin position="20"/>
        <end position="261"/>
    </location>
</feature>
<dbReference type="PROSITE" id="PS51746">
    <property type="entry name" value="PPM_2"/>
    <property type="match status" value="1"/>
</dbReference>
<evidence type="ECO:0000259" key="1">
    <source>
        <dbReference type="PROSITE" id="PS51746"/>
    </source>
</evidence>
<dbReference type="CDD" id="cd00143">
    <property type="entry name" value="PP2Cc"/>
    <property type="match status" value="1"/>
</dbReference>
<name>A0AAE3JZK3_9BACT</name>
<dbReference type="NCBIfam" id="NF033484">
    <property type="entry name" value="Stp1_PP2C_phos"/>
    <property type="match status" value="1"/>
</dbReference>
<protein>
    <submittedName>
        <fullName evidence="2">Stp1/IreP family PP2C-type Ser/Thr phosphatase</fullName>
    </submittedName>
</protein>
<organism evidence="2 3">
    <name type="scientific">Candidatus Colimorpha enterica</name>
    <dbReference type="NCBI Taxonomy" id="3083063"/>
    <lineage>
        <taxon>Bacteria</taxon>
        <taxon>Pseudomonadati</taxon>
        <taxon>Bacteroidota</taxon>
        <taxon>Bacteroidia</taxon>
        <taxon>Bacteroidales</taxon>
        <taxon>Candidatus Colimorpha</taxon>
    </lineage>
</organism>
<dbReference type="SUPFAM" id="SSF81606">
    <property type="entry name" value="PP2C-like"/>
    <property type="match status" value="1"/>
</dbReference>
<sequence>MKGSGYRSSGTDSALFNMFFSGKSDIGKRRATNQDSFSIVTLPGEFCLLTVCDGMGGANGGNVASELACSVYTGTVKNGFDPGMTDRAALLKKAVAAANTAVYEKAASDESLRGMGTTLVSALVAPDGSITAINVGDSRMYCIDGGELRQITRDHSYVQYLVDMGQLTISEAENASIKNIIIRSVGNEEESNPDLFTLRLSEGSYILLCSDGLTNCVPKADIAAAVSAETQKELDDCAGQLISLANEGGGIDNITIILGKIV</sequence>